<feature type="domain" description="Transposase IS66 central" evidence="2">
    <location>
        <begin position="4"/>
        <end position="118"/>
    </location>
</feature>
<dbReference type="EMBL" id="JDST02000140">
    <property type="protein sequence ID" value="KFB74711.1"/>
    <property type="molecule type" value="Genomic_DNA"/>
</dbReference>
<reference evidence="4" key="3">
    <citation type="submission" date="2020-06" db="EMBL/GenBank/DDBJ databases">
        <authorList>
            <person name="Arumugam K."/>
            <person name="Besarab I."/>
            <person name="Haryono M."/>
            <person name="Bagci C."/>
            <person name="Beier S."/>
            <person name="Buchfink B."/>
            <person name="Gorska A."/>
            <person name="Qiu G."/>
            <person name="Huson D.H."/>
            <person name="Williams R.B."/>
        </authorList>
    </citation>
    <scope>NUCLEOTIDE SEQUENCE</scope>
    <source>
        <strain evidence="4">SSA1</strain>
    </source>
</reference>
<dbReference type="KEGG" id="acog:HWD57_10340"/>
<dbReference type="PANTHER" id="PTHR33678">
    <property type="entry name" value="BLL1576 PROTEIN"/>
    <property type="match status" value="1"/>
</dbReference>
<reference evidence="4 6" key="2">
    <citation type="journal article" date="2019" name="Microbiome">
        <title>Annotated bacterial chromosomes from frame-shift-corrected long-read metagenomic data.</title>
        <authorList>
            <person name="Arumugam K."/>
            <person name="Bagci C."/>
            <person name="Bessarab I."/>
            <person name="Beier S."/>
            <person name="Buchfink B."/>
            <person name="Gorska A."/>
            <person name="Qiu G."/>
            <person name="Huson D.H."/>
            <person name="Williams R.B.H."/>
        </authorList>
    </citation>
    <scope>NUCLEOTIDE SEQUENCE [LARGE SCALE GENOMIC DNA]</scope>
    <source>
        <strain evidence="4">SSA1</strain>
    </source>
</reference>
<reference evidence="3 5" key="1">
    <citation type="submission" date="2014-02" db="EMBL/GenBank/DDBJ databases">
        <title>Expanding our view of genomic diversity in Candidatus Accumulibacter clades.</title>
        <authorList>
            <person name="Skennerton C.T."/>
            <person name="Barr J.J."/>
            <person name="Slater F.R."/>
            <person name="Bond P.L."/>
            <person name="Tyson G.W."/>
        </authorList>
    </citation>
    <scope>NUCLEOTIDE SEQUENCE [LARGE SCALE GENOMIC DNA]</scope>
    <source>
        <strain evidence="5">SK-02</strain>
    </source>
</reference>
<proteinExistence type="predicted"/>
<dbReference type="EMBL" id="CP058708">
    <property type="protein sequence ID" value="QLH50131.1"/>
    <property type="molecule type" value="Genomic_DNA"/>
</dbReference>
<evidence type="ECO:0000313" key="6">
    <source>
        <dbReference type="Proteomes" id="UP000509684"/>
    </source>
</evidence>
<sequence length="121" mass="13831">MEWTGLMLSIGVIDETIREAGRASFPLEDRLVADLVPAPQLTVDETSWKESGLLLWLWALVTTHLVLFLIGPRTGEMLENALQDVYHGIFLSDGYRAWNNHLCCWLHLRRKLRGLAESTDR</sequence>
<dbReference type="Proteomes" id="UP000021315">
    <property type="component" value="Unassembled WGS sequence"/>
</dbReference>
<keyword evidence="1" id="KW-0812">Transmembrane</keyword>
<evidence type="ECO:0000256" key="1">
    <source>
        <dbReference type="SAM" id="Phobius"/>
    </source>
</evidence>
<dbReference type="InterPro" id="IPR052344">
    <property type="entry name" value="Transposase-related"/>
</dbReference>
<keyword evidence="1" id="KW-0472">Membrane</keyword>
<keyword evidence="5" id="KW-1185">Reference proteome</keyword>
<organism evidence="3 5">
    <name type="scientific">Candidatus Accumulibacter cognatus</name>
    <dbReference type="NCBI Taxonomy" id="2954383"/>
    <lineage>
        <taxon>Bacteria</taxon>
        <taxon>Pseudomonadati</taxon>
        <taxon>Pseudomonadota</taxon>
        <taxon>Betaproteobacteria</taxon>
        <taxon>Candidatus Accumulibacter</taxon>
    </lineage>
</organism>
<dbReference type="AlphaFoldDB" id="A0A080M0U2"/>
<keyword evidence="1" id="KW-1133">Transmembrane helix</keyword>
<evidence type="ECO:0000313" key="5">
    <source>
        <dbReference type="Proteomes" id="UP000021315"/>
    </source>
</evidence>
<name>A0A080M0U2_9PROT</name>
<accession>A0A080M0U2</accession>
<evidence type="ECO:0000259" key="2">
    <source>
        <dbReference type="Pfam" id="PF03050"/>
    </source>
</evidence>
<dbReference type="InterPro" id="IPR004291">
    <property type="entry name" value="Transposase_IS66_central"/>
</dbReference>
<evidence type="ECO:0000313" key="3">
    <source>
        <dbReference type="EMBL" id="KFB74711.1"/>
    </source>
</evidence>
<protein>
    <submittedName>
        <fullName evidence="3 4">Transposase</fullName>
    </submittedName>
</protein>
<evidence type="ECO:0000313" key="4">
    <source>
        <dbReference type="EMBL" id="QLH50131.1"/>
    </source>
</evidence>
<dbReference type="Proteomes" id="UP000509684">
    <property type="component" value="Chromosome"/>
</dbReference>
<accession>A0A7D5NC54</accession>
<dbReference type="Pfam" id="PF03050">
    <property type="entry name" value="DDE_Tnp_IS66"/>
    <property type="match status" value="1"/>
</dbReference>
<feature type="transmembrane region" description="Helical" evidence="1">
    <location>
        <begin position="53"/>
        <end position="70"/>
    </location>
</feature>
<gene>
    <name evidence="3" type="ORF">AW06_004350</name>
    <name evidence="4" type="ORF">HWD57_10340</name>
</gene>